<gene>
    <name evidence="4" type="ORF">SAMN05661096_04082</name>
</gene>
<keyword evidence="1" id="KW-0597">Phosphoprotein</keyword>
<dbReference type="Proteomes" id="UP000193804">
    <property type="component" value="Unassembled WGS sequence"/>
</dbReference>
<dbReference type="SMART" id="SM00850">
    <property type="entry name" value="LytTR"/>
    <property type="match status" value="1"/>
</dbReference>
<dbReference type="PANTHER" id="PTHR37299:SF1">
    <property type="entry name" value="STAGE 0 SPORULATION PROTEIN A HOMOLOG"/>
    <property type="match status" value="1"/>
</dbReference>
<reference evidence="5" key="1">
    <citation type="submission" date="2017-04" db="EMBL/GenBank/DDBJ databases">
        <authorList>
            <person name="Varghese N."/>
            <person name="Submissions S."/>
        </authorList>
    </citation>
    <scope>NUCLEOTIDE SEQUENCE [LARGE SCALE GENOMIC DNA]</scope>
    <source>
        <strain evidence="5">DSM 4125</strain>
    </source>
</reference>
<dbReference type="CDD" id="cd17534">
    <property type="entry name" value="REC_DC-like"/>
    <property type="match status" value="1"/>
</dbReference>
<proteinExistence type="predicted"/>
<keyword evidence="5" id="KW-1185">Reference proteome</keyword>
<dbReference type="GO" id="GO:0003677">
    <property type="term" value="F:DNA binding"/>
    <property type="evidence" value="ECO:0007669"/>
    <property type="project" value="InterPro"/>
</dbReference>
<dbReference type="PROSITE" id="PS50110">
    <property type="entry name" value="RESPONSE_REGULATORY"/>
    <property type="match status" value="1"/>
</dbReference>
<dbReference type="STRING" id="1028.SAMN05661096_04082"/>
<dbReference type="PANTHER" id="PTHR37299">
    <property type="entry name" value="TRANSCRIPTIONAL REGULATOR-RELATED"/>
    <property type="match status" value="1"/>
</dbReference>
<evidence type="ECO:0000313" key="4">
    <source>
        <dbReference type="EMBL" id="SMG53426.1"/>
    </source>
</evidence>
<dbReference type="Pfam" id="PF04397">
    <property type="entry name" value="LytTR"/>
    <property type="match status" value="1"/>
</dbReference>
<dbReference type="Pfam" id="PF00072">
    <property type="entry name" value="Response_reg"/>
    <property type="match status" value="1"/>
</dbReference>
<evidence type="ECO:0000259" key="3">
    <source>
        <dbReference type="PROSITE" id="PS50930"/>
    </source>
</evidence>
<dbReference type="InterPro" id="IPR046947">
    <property type="entry name" value="LytR-like"/>
</dbReference>
<feature type="domain" description="Response regulatory" evidence="2">
    <location>
        <begin position="4"/>
        <end position="119"/>
    </location>
</feature>
<accession>A0A1X7LHT5</accession>
<dbReference type="GO" id="GO:0000156">
    <property type="term" value="F:phosphorelay response regulator activity"/>
    <property type="evidence" value="ECO:0007669"/>
    <property type="project" value="InterPro"/>
</dbReference>
<dbReference type="AlphaFoldDB" id="A0A1X7LHT5"/>
<sequence>MGKSVLIVEDEPLIADDLLFHLEDLGINEVEIALKYEHALEKIQHNQFDLALLDVNLSGTRDGIDLANFLNRQQPFPFIFITSYYDQETLNRAKKTNPIAYILKPFDKNEVTVNVEMAFHKISLLKEQPAQFFIRDKNGLLPVRPDEILYVEAFDNYAKVFTEINSHIISHSLKSIEDKLIPYGFVRVHKSYLININKISRINEGYVFFEEISIPIGRAYKNNFMAKIALL</sequence>
<dbReference type="EMBL" id="FXAW01000015">
    <property type="protein sequence ID" value="SMG53426.1"/>
    <property type="molecule type" value="Genomic_DNA"/>
</dbReference>
<evidence type="ECO:0000259" key="2">
    <source>
        <dbReference type="PROSITE" id="PS50110"/>
    </source>
</evidence>
<dbReference type="OrthoDB" id="1646880at2"/>
<dbReference type="InterPro" id="IPR001789">
    <property type="entry name" value="Sig_transdc_resp-reg_receiver"/>
</dbReference>
<dbReference type="SMART" id="SM00448">
    <property type="entry name" value="REC"/>
    <property type="match status" value="1"/>
</dbReference>
<organism evidence="4 5">
    <name type="scientific">Marivirga sericea</name>
    <dbReference type="NCBI Taxonomy" id="1028"/>
    <lineage>
        <taxon>Bacteria</taxon>
        <taxon>Pseudomonadati</taxon>
        <taxon>Bacteroidota</taxon>
        <taxon>Cytophagia</taxon>
        <taxon>Cytophagales</taxon>
        <taxon>Marivirgaceae</taxon>
        <taxon>Marivirga</taxon>
    </lineage>
</organism>
<feature type="modified residue" description="4-aspartylphosphate" evidence="1">
    <location>
        <position position="54"/>
    </location>
</feature>
<dbReference type="SUPFAM" id="SSF52172">
    <property type="entry name" value="CheY-like"/>
    <property type="match status" value="1"/>
</dbReference>
<dbReference type="Gene3D" id="2.40.50.1020">
    <property type="entry name" value="LytTr DNA-binding domain"/>
    <property type="match status" value="1"/>
</dbReference>
<dbReference type="PROSITE" id="PS50930">
    <property type="entry name" value="HTH_LYTTR"/>
    <property type="match status" value="1"/>
</dbReference>
<feature type="domain" description="HTH LytTR-type" evidence="3">
    <location>
        <begin position="132"/>
        <end position="230"/>
    </location>
</feature>
<evidence type="ECO:0000313" key="5">
    <source>
        <dbReference type="Proteomes" id="UP000193804"/>
    </source>
</evidence>
<dbReference type="RefSeq" id="WP_085519192.1">
    <property type="nucleotide sequence ID" value="NZ_FXAW01000015.1"/>
</dbReference>
<protein>
    <submittedName>
        <fullName evidence="4">Two component transcriptional regulator, LytTR family</fullName>
    </submittedName>
</protein>
<name>A0A1X7LHT5_9BACT</name>
<dbReference type="InterPro" id="IPR011006">
    <property type="entry name" value="CheY-like_superfamily"/>
</dbReference>
<dbReference type="Gene3D" id="3.40.50.2300">
    <property type="match status" value="1"/>
</dbReference>
<evidence type="ECO:0000256" key="1">
    <source>
        <dbReference type="PROSITE-ProRule" id="PRU00169"/>
    </source>
</evidence>
<dbReference type="InterPro" id="IPR007492">
    <property type="entry name" value="LytTR_DNA-bd_dom"/>
</dbReference>